<protein>
    <submittedName>
        <fullName evidence="1">Uncharacterized protein</fullName>
    </submittedName>
</protein>
<reference evidence="1 2" key="1">
    <citation type="journal article" date="2023" name="Antonie Van Leeuwenhoek">
        <title>Mesoterricola silvestris gen. nov., sp. nov., Mesoterricola sediminis sp. nov., Geothrix oryzae sp. nov., Geothrix edaphica sp. nov., Geothrix rubra sp. nov., and Geothrix limicola sp. nov., six novel members of Acidobacteriota isolated from soils.</title>
        <authorList>
            <person name="Itoh H."/>
            <person name="Sugisawa Y."/>
            <person name="Mise K."/>
            <person name="Xu Z."/>
            <person name="Kuniyasu M."/>
            <person name="Ushijima N."/>
            <person name="Kawano K."/>
            <person name="Kobayashi E."/>
            <person name="Shiratori Y."/>
            <person name="Masuda Y."/>
            <person name="Senoo K."/>
        </authorList>
    </citation>
    <scope>NUCLEOTIDE SEQUENCE [LARGE SCALE GENOMIC DNA]</scope>
    <source>
        <strain evidence="1 2">Red804</strain>
    </source>
</reference>
<dbReference type="Proteomes" id="UP001165069">
    <property type="component" value="Unassembled WGS sequence"/>
</dbReference>
<dbReference type="EMBL" id="BSDE01000002">
    <property type="protein sequence ID" value="GLH72885.1"/>
    <property type="molecule type" value="Genomic_DNA"/>
</dbReference>
<gene>
    <name evidence="1" type="ORF">GETHLI_13870</name>
</gene>
<evidence type="ECO:0000313" key="2">
    <source>
        <dbReference type="Proteomes" id="UP001165069"/>
    </source>
</evidence>
<proteinExistence type="predicted"/>
<keyword evidence="2" id="KW-1185">Reference proteome</keyword>
<evidence type="ECO:0000313" key="1">
    <source>
        <dbReference type="EMBL" id="GLH72885.1"/>
    </source>
</evidence>
<comment type="caution">
    <text evidence="1">The sequence shown here is derived from an EMBL/GenBank/DDBJ whole genome shotgun (WGS) entry which is preliminary data.</text>
</comment>
<name>A0ABQ5QEM4_9BACT</name>
<dbReference type="RefSeq" id="WP_285573122.1">
    <property type="nucleotide sequence ID" value="NZ_BSDE01000002.1"/>
</dbReference>
<accession>A0ABQ5QEM4</accession>
<sequence>MTQPSAPQTPRTIDRPELSAEEWQFIQNLRALPDEALRSRLHVSLNELLFFFRNPRCQGMGIEGFPCGDPKSSCEDCHQVWDMLDKVAERSKKS</sequence>
<organism evidence="1 2">
    <name type="scientific">Geothrix limicola</name>
    <dbReference type="NCBI Taxonomy" id="2927978"/>
    <lineage>
        <taxon>Bacteria</taxon>
        <taxon>Pseudomonadati</taxon>
        <taxon>Acidobacteriota</taxon>
        <taxon>Holophagae</taxon>
        <taxon>Holophagales</taxon>
        <taxon>Holophagaceae</taxon>
        <taxon>Geothrix</taxon>
    </lineage>
</organism>